<keyword evidence="2" id="KW-0456">Lyase</keyword>
<evidence type="ECO:0000313" key="4">
    <source>
        <dbReference type="EMBL" id="WHA42599.1"/>
    </source>
</evidence>
<dbReference type="SUPFAM" id="SSF53639">
    <property type="entry name" value="AraD/HMP-PK domain-like"/>
    <property type="match status" value="1"/>
</dbReference>
<dbReference type="AlphaFoldDB" id="A0AAF0KJI9"/>
<dbReference type="Pfam" id="PF00596">
    <property type="entry name" value="Aldolase_II"/>
    <property type="match status" value="1"/>
</dbReference>
<dbReference type="PANTHER" id="PTHR22789:SF0">
    <property type="entry name" value="3-OXO-TETRONATE 4-PHOSPHATE DECARBOXYLASE-RELATED"/>
    <property type="match status" value="1"/>
</dbReference>
<dbReference type="InterPro" id="IPR001303">
    <property type="entry name" value="Aldolase_II/adducin_N"/>
</dbReference>
<sequence>MIRFAAIRQEVVDTSRYLADHGYFAGTGGNIGVRLDAKLMAVTPSATDYYAMGPADVPIIDIKTQTVVDGETTPTVEKALHACMIEAYPSRCASIHTHQPIASAVALLHEVLPWAPGIDRTSNGENVALIPYRPSGTSMLAKAFGKTIRPNTYAYLMASHGVICSAENLAAATAMLRQIEQSAQFYLHKHIQQNTTLDKQLRAFLSVALEKSKSKGA</sequence>
<evidence type="ECO:0000313" key="5">
    <source>
        <dbReference type="Proteomes" id="UP000298664"/>
    </source>
</evidence>
<dbReference type="GO" id="GO:0019323">
    <property type="term" value="P:pentose catabolic process"/>
    <property type="evidence" value="ECO:0007669"/>
    <property type="project" value="TreeGrafter"/>
</dbReference>
<organism evidence="4 5">
    <name type="scientific">Agrobacterium larrymoorei</name>
    <dbReference type="NCBI Taxonomy" id="160699"/>
    <lineage>
        <taxon>Bacteria</taxon>
        <taxon>Pseudomonadati</taxon>
        <taxon>Pseudomonadota</taxon>
        <taxon>Alphaproteobacteria</taxon>
        <taxon>Hyphomicrobiales</taxon>
        <taxon>Rhizobiaceae</taxon>
        <taxon>Rhizobium/Agrobacterium group</taxon>
        <taxon>Agrobacterium</taxon>
    </lineage>
</organism>
<dbReference type="RefSeq" id="WP_137396052.1">
    <property type="nucleotide sequence ID" value="NZ_CP124734.1"/>
</dbReference>
<dbReference type="EMBL" id="CP124734">
    <property type="protein sequence ID" value="WHA42599.1"/>
    <property type="molecule type" value="Genomic_DNA"/>
</dbReference>
<dbReference type="GO" id="GO:0046872">
    <property type="term" value="F:metal ion binding"/>
    <property type="evidence" value="ECO:0007669"/>
    <property type="project" value="UniProtKB-KW"/>
</dbReference>
<dbReference type="GO" id="GO:0016832">
    <property type="term" value="F:aldehyde-lyase activity"/>
    <property type="evidence" value="ECO:0007669"/>
    <property type="project" value="TreeGrafter"/>
</dbReference>
<evidence type="ECO:0000256" key="2">
    <source>
        <dbReference type="ARBA" id="ARBA00023239"/>
    </source>
</evidence>
<dbReference type="InterPro" id="IPR036409">
    <property type="entry name" value="Aldolase_II/adducin_N_sf"/>
</dbReference>
<evidence type="ECO:0000256" key="1">
    <source>
        <dbReference type="ARBA" id="ARBA00022723"/>
    </source>
</evidence>
<feature type="domain" description="Class II aldolase/adducin N-terminal" evidence="3">
    <location>
        <begin position="9"/>
        <end position="187"/>
    </location>
</feature>
<dbReference type="InterPro" id="IPR050197">
    <property type="entry name" value="Aldolase_class_II_sugar_metab"/>
</dbReference>
<dbReference type="GO" id="GO:0005829">
    <property type="term" value="C:cytosol"/>
    <property type="evidence" value="ECO:0007669"/>
    <property type="project" value="TreeGrafter"/>
</dbReference>
<name>A0AAF0KJI9_9HYPH</name>
<dbReference type="SMART" id="SM01007">
    <property type="entry name" value="Aldolase_II"/>
    <property type="match status" value="1"/>
</dbReference>
<accession>A0AAF0KJI9</accession>
<dbReference type="Gene3D" id="3.40.225.10">
    <property type="entry name" value="Class II aldolase/adducin N-terminal domain"/>
    <property type="match status" value="1"/>
</dbReference>
<reference evidence="4" key="1">
    <citation type="submission" date="2023-05" db="EMBL/GenBank/DDBJ databases">
        <title>Complete genome sequence of Agrobacterium larrymoorei CFBP5477.</title>
        <authorList>
            <person name="Yen H.-C."/>
            <person name="Chou L."/>
            <person name="Lin Y.-C."/>
            <person name="Lai E.-M."/>
            <person name="Kuo C.-H."/>
        </authorList>
    </citation>
    <scope>NUCLEOTIDE SEQUENCE</scope>
    <source>
        <strain evidence="4">CFBP5477</strain>
    </source>
</reference>
<dbReference type="PANTHER" id="PTHR22789">
    <property type="entry name" value="FUCULOSE PHOSPHATE ALDOLASE"/>
    <property type="match status" value="1"/>
</dbReference>
<gene>
    <name evidence="4" type="ORF">CFBP5477_015055</name>
</gene>
<protein>
    <submittedName>
        <fullName evidence="4">Class II aldolase/adducin family protein</fullName>
    </submittedName>
</protein>
<proteinExistence type="predicted"/>
<keyword evidence="1" id="KW-0479">Metal-binding</keyword>
<dbReference type="Proteomes" id="UP000298664">
    <property type="component" value="Chromosome Linear"/>
</dbReference>
<evidence type="ECO:0000259" key="3">
    <source>
        <dbReference type="SMART" id="SM01007"/>
    </source>
</evidence>